<proteinExistence type="predicted"/>
<protein>
    <recommendedName>
        <fullName evidence="2">DUF11 domain-containing protein</fullName>
    </recommendedName>
</protein>
<name>A0A3B0WVJ5_9ZZZZ</name>
<reference evidence="1" key="1">
    <citation type="submission" date="2018-06" db="EMBL/GenBank/DDBJ databases">
        <authorList>
            <person name="Zhirakovskaya E."/>
        </authorList>
    </citation>
    <scope>NUCLEOTIDE SEQUENCE</scope>
</reference>
<evidence type="ECO:0008006" key="2">
    <source>
        <dbReference type="Google" id="ProtNLM"/>
    </source>
</evidence>
<dbReference type="AlphaFoldDB" id="A0A3B0WVJ5"/>
<gene>
    <name evidence="1" type="ORF">MNBD_GAMMA06-25</name>
</gene>
<sequence length="175" mass="19309">MKIIKKTITKNIVKAILISVFAIFSATNVHAEDGAIRFSNNAFKQVISKDAGGLTKYDYVEPGLVLPKDVILYEIVFENISKQPVSNIVVNNPIANNSIYRSSSATGEATEITFSVDGKDFASADALTIKDKTGKVWQAKPEDYVAIRWLYKKELKPGEKSKVTYKTTIKLATGM</sequence>
<dbReference type="EMBL" id="UOFD01000086">
    <property type="protein sequence ID" value="VAW55202.1"/>
    <property type="molecule type" value="Genomic_DNA"/>
</dbReference>
<evidence type="ECO:0000313" key="1">
    <source>
        <dbReference type="EMBL" id="VAW55202.1"/>
    </source>
</evidence>
<accession>A0A3B0WVJ5</accession>
<organism evidence="1">
    <name type="scientific">hydrothermal vent metagenome</name>
    <dbReference type="NCBI Taxonomy" id="652676"/>
    <lineage>
        <taxon>unclassified sequences</taxon>
        <taxon>metagenomes</taxon>
        <taxon>ecological metagenomes</taxon>
    </lineage>
</organism>